<dbReference type="Pfam" id="PF20409">
    <property type="entry name" value="SnoaL_5"/>
    <property type="match status" value="1"/>
</dbReference>
<dbReference type="Gene3D" id="3.10.450.50">
    <property type="match status" value="1"/>
</dbReference>
<name>A0A0X3TV54_9RHOB</name>
<evidence type="ECO:0000313" key="2">
    <source>
        <dbReference type="EMBL" id="KUJ77170.1"/>
    </source>
</evidence>
<evidence type="ECO:0000259" key="1">
    <source>
        <dbReference type="Pfam" id="PF20409"/>
    </source>
</evidence>
<dbReference type="Proteomes" id="UP000053690">
    <property type="component" value="Unassembled WGS sequence"/>
</dbReference>
<keyword evidence="3" id="KW-1185">Reference proteome</keyword>
<sequence>MVQLIATQGVLMEGLVEIGRSFVQAMRERRGIASVDEMYAENAQSIEAVVPPVRQFRVTKGREAIKGKREDWLATHELQELDVDGPYVHPPNRFGVRFRAEVTQKATGERMTLREIAIYSVSEGKIVLEEFFMLPK</sequence>
<feature type="domain" description="SnoaL-like" evidence="1">
    <location>
        <begin position="22"/>
        <end position="132"/>
    </location>
</feature>
<comment type="caution">
    <text evidence="2">The sequence shown here is derived from an EMBL/GenBank/DDBJ whole genome shotgun (WGS) entry which is preliminary data.</text>
</comment>
<dbReference type="InterPro" id="IPR032710">
    <property type="entry name" value="NTF2-like_dom_sf"/>
</dbReference>
<accession>A0A0X3TV54</accession>
<dbReference type="SUPFAM" id="SSF54427">
    <property type="entry name" value="NTF2-like"/>
    <property type="match status" value="1"/>
</dbReference>
<dbReference type="InterPro" id="IPR046860">
    <property type="entry name" value="SnoaL_5"/>
</dbReference>
<evidence type="ECO:0000313" key="3">
    <source>
        <dbReference type="Proteomes" id="UP000053690"/>
    </source>
</evidence>
<dbReference type="STRING" id="1685378.AVO44_18355"/>
<gene>
    <name evidence="2" type="ORF">AVO44_18355</name>
</gene>
<dbReference type="AlphaFoldDB" id="A0A0X3TV54"/>
<protein>
    <recommendedName>
        <fullName evidence="1">SnoaL-like domain-containing protein</fullName>
    </recommendedName>
</protein>
<reference evidence="3" key="1">
    <citation type="submission" date="2015-12" db="EMBL/GenBank/DDBJ databases">
        <authorList>
            <person name="Zhang G."/>
            <person name="Stingl U."/>
        </authorList>
    </citation>
    <scope>NUCLEOTIDE SEQUENCE [LARGE SCALE GENOMIC DNA]</scope>
    <source>
        <strain evidence="3">ZGT108</strain>
    </source>
</reference>
<proteinExistence type="predicted"/>
<dbReference type="EMBL" id="LQBP01000012">
    <property type="protein sequence ID" value="KUJ77170.1"/>
    <property type="molecule type" value="Genomic_DNA"/>
</dbReference>
<organism evidence="2 3">
    <name type="scientific">Ruegeria profundi</name>
    <dbReference type="NCBI Taxonomy" id="1685378"/>
    <lineage>
        <taxon>Bacteria</taxon>
        <taxon>Pseudomonadati</taxon>
        <taxon>Pseudomonadota</taxon>
        <taxon>Alphaproteobacteria</taxon>
        <taxon>Rhodobacterales</taxon>
        <taxon>Roseobacteraceae</taxon>
        <taxon>Ruegeria</taxon>
    </lineage>
</organism>